<feature type="transmembrane region" description="Helical" evidence="1">
    <location>
        <begin position="348"/>
        <end position="366"/>
    </location>
</feature>
<dbReference type="eggNOG" id="COG2203">
    <property type="taxonomic scope" value="Bacteria"/>
</dbReference>
<dbReference type="SUPFAM" id="SSF55781">
    <property type="entry name" value="GAF domain-like"/>
    <property type="match status" value="1"/>
</dbReference>
<dbReference type="SUPFAM" id="SSF103190">
    <property type="entry name" value="Sensory domain-like"/>
    <property type="match status" value="1"/>
</dbReference>
<evidence type="ECO:0000259" key="2">
    <source>
        <dbReference type="PROSITE" id="PS50885"/>
    </source>
</evidence>
<dbReference type="AlphaFoldDB" id="E1RAK6"/>
<sequence>MKLHFKFQISLLILVCCILIISSITTLLAVLSISKRVDTEKAGQLFSETGNRVQDELTKMLVQAQKSVHQVATVPGIADKQNDDGLSLPFIRYFVELLNNYPEIYSVYRGFSDNTFLQLIHAGTDEKIIRKHEAPDGTVYILRSIIMMDEKGEAARELWTYLNEDLEVVGKRVHDRVEYTASSRPWFLLARENLQEGVLTDTYLFDSFQEPGITAAKSIGTQCVVGIDITLASLEDFLNNLYVSENCRTALLDAKGSILASNSKLKEWIGSSNDFLAPINTTFNDNTDMQSLSEVVLPPTREGAFSIRDTYMIWSRSWEPIGGHVFDLIMIAPSEDFLGYLVEMRQRAIASALFLLFLLFPFVMLGSRRLSHFLTILAREARRMKNLDFNGDVPQKTIIVEFAELSEAFALMKSALKAKTKDLQIATVKLQRIIDLGIAMSVEKNTDLLTEMILKGAKEIGDADGGSLYLKKGDHLEFQVVLNDSLNIAQGGAEKERVRLPHVPLYKENGEPNRNNVVSCAIHDQRTIVVDNAYESKGYDFTGTREFDTFNNYKSISFMTVPLQVQGGDMIGALQLINARSPVEGQIIPFSDSVKTFIEALSAEAAAIYQAKALINSNDRLLESFIQLIAGAIDTKSPYTGGHCKRVPELAIMLANEAERTSAGPLADFRFSSDEERKAFRYGAWLHDCGKITTPEYVVDKSVKLETINNRIHEIRMRFEIFLRDLKIEELEAVMSGKNPADARTAREEEEDTLFDDFSFIAECNYGNRYLSDGDIKRLRLIGNRKWFRRMDPSLGLSWAEHERFVESGRTTKPGWEFLLDDRKDHIIRLQAQSRNDYKGLGFMLEQPEYLYNNGELYNLSIPVGTLNREERYKINEHIIQTIMMLQTLPFPDALKRVPEFAGTHHERLSGDGYPRMLKADDLSIPSRIMAIADIFEALTAGDRPYKRAKKISEAIEILYQFKKDNHIDPDLFNLFLTSGIFSVYAKQHLPPDLIDEVDIEQYLD</sequence>
<evidence type="ECO:0000313" key="4">
    <source>
        <dbReference type="EMBL" id="ADK82374.1"/>
    </source>
</evidence>
<dbReference type="SMART" id="SM00471">
    <property type="entry name" value="HDc"/>
    <property type="match status" value="1"/>
</dbReference>
<dbReference type="eggNOG" id="COG2206">
    <property type="taxonomic scope" value="Bacteria"/>
</dbReference>
<dbReference type="SUPFAM" id="SSF109604">
    <property type="entry name" value="HD-domain/PDEase-like"/>
    <property type="match status" value="2"/>
</dbReference>
<dbReference type="CDD" id="cd00077">
    <property type="entry name" value="HDc"/>
    <property type="match status" value="1"/>
</dbReference>
<dbReference type="Gene3D" id="6.10.340.10">
    <property type="match status" value="1"/>
</dbReference>
<gene>
    <name evidence="4" type="ordered locus">Spirs_3276</name>
</gene>
<dbReference type="PANTHER" id="PTHR43155">
    <property type="entry name" value="CYCLIC DI-GMP PHOSPHODIESTERASE PA4108-RELATED"/>
    <property type="match status" value="1"/>
</dbReference>
<dbReference type="InterPro" id="IPR037522">
    <property type="entry name" value="HD_GYP_dom"/>
</dbReference>
<dbReference type="Gene3D" id="3.30.450.20">
    <property type="entry name" value="PAS domain"/>
    <property type="match status" value="2"/>
</dbReference>
<dbReference type="PROSITE" id="PS50885">
    <property type="entry name" value="HAMP"/>
    <property type="match status" value="1"/>
</dbReference>
<dbReference type="GO" id="GO:0016020">
    <property type="term" value="C:membrane"/>
    <property type="evidence" value="ECO:0007669"/>
    <property type="project" value="InterPro"/>
</dbReference>
<dbReference type="EMBL" id="CP002116">
    <property type="protein sequence ID" value="ADK82374.1"/>
    <property type="molecule type" value="Genomic_DNA"/>
</dbReference>
<dbReference type="GO" id="GO:0007165">
    <property type="term" value="P:signal transduction"/>
    <property type="evidence" value="ECO:0007669"/>
    <property type="project" value="InterPro"/>
</dbReference>
<feature type="domain" description="HD-GYP" evidence="3">
    <location>
        <begin position="801"/>
        <end position="992"/>
    </location>
</feature>
<accession>E1RAK6</accession>
<keyword evidence="1" id="KW-0812">Transmembrane</keyword>
<dbReference type="InterPro" id="IPR029151">
    <property type="entry name" value="Sensor-like_sf"/>
</dbReference>
<protein>
    <submittedName>
        <fullName evidence="4">Metal dependent phosphohydrolase</fullName>
    </submittedName>
</protein>
<dbReference type="InterPro" id="IPR003607">
    <property type="entry name" value="HD/PDEase_dom"/>
</dbReference>
<dbReference type="PROSITE" id="PS51832">
    <property type="entry name" value="HD_GYP"/>
    <property type="match status" value="1"/>
</dbReference>
<dbReference type="Proteomes" id="UP000002318">
    <property type="component" value="Chromosome"/>
</dbReference>
<dbReference type="InterPro" id="IPR003018">
    <property type="entry name" value="GAF"/>
</dbReference>
<keyword evidence="5" id="KW-1185">Reference proteome</keyword>
<dbReference type="Gene3D" id="1.10.3210.10">
    <property type="entry name" value="Hypothetical protein af1432"/>
    <property type="match status" value="2"/>
</dbReference>
<dbReference type="KEGG" id="ssm:Spirs_3276"/>
<dbReference type="Gene3D" id="3.30.450.40">
    <property type="match status" value="1"/>
</dbReference>
<name>E1RAK6_SEDSS</name>
<evidence type="ECO:0000259" key="3">
    <source>
        <dbReference type="PROSITE" id="PS51832"/>
    </source>
</evidence>
<proteinExistence type="predicted"/>
<reference evidence="4 5" key="1">
    <citation type="journal article" date="2010" name="Stand. Genomic Sci.">
        <title>Complete genome sequence of Spirochaeta smaragdinae type strain (SEBR 4228).</title>
        <authorList>
            <person name="Mavromatis K."/>
            <person name="Yasawong M."/>
            <person name="Chertkov O."/>
            <person name="Lapidus A."/>
            <person name="Lucas S."/>
            <person name="Nolan M."/>
            <person name="Del Rio T.G."/>
            <person name="Tice H."/>
            <person name="Cheng J.F."/>
            <person name="Pitluck S."/>
            <person name="Liolios K."/>
            <person name="Ivanova N."/>
            <person name="Tapia R."/>
            <person name="Han C."/>
            <person name="Bruce D."/>
            <person name="Goodwin L."/>
            <person name="Pati A."/>
            <person name="Chen A."/>
            <person name="Palaniappan K."/>
            <person name="Land M."/>
            <person name="Hauser L."/>
            <person name="Chang Y.J."/>
            <person name="Jeffries C.D."/>
            <person name="Detter J.C."/>
            <person name="Rohde M."/>
            <person name="Brambilla E."/>
            <person name="Spring S."/>
            <person name="Goker M."/>
            <person name="Sikorski J."/>
            <person name="Woyke T."/>
            <person name="Bristow J."/>
            <person name="Eisen J.A."/>
            <person name="Markowitz V."/>
            <person name="Hugenholtz P."/>
            <person name="Klenk H.P."/>
            <person name="Kyrpides N.C."/>
        </authorList>
    </citation>
    <scope>NUCLEOTIDE SEQUENCE [LARGE SCALE GENOMIC DNA]</scope>
    <source>
        <strain evidence="5">DSM 11293 / JCM 15392 / SEBR 4228</strain>
    </source>
</reference>
<dbReference type="InterPro" id="IPR029016">
    <property type="entry name" value="GAF-like_dom_sf"/>
</dbReference>
<dbReference type="Pfam" id="PF13487">
    <property type="entry name" value="HD_5"/>
    <property type="match status" value="1"/>
</dbReference>
<organism evidence="4 5">
    <name type="scientific">Sediminispirochaeta smaragdinae (strain DSM 11293 / JCM 15392 / SEBR 4228)</name>
    <name type="common">Spirochaeta smaragdinae</name>
    <dbReference type="NCBI Taxonomy" id="573413"/>
    <lineage>
        <taxon>Bacteria</taxon>
        <taxon>Pseudomonadati</taxon>
        <taxon>Spirochaetota</taxon>
        <taxon>Spirochaetia</taxon>
        <taxon>Spirochaetales</taxon>
        <taxon>Spirochaetaceae</taxon>
        <taxon>Sediminispirochaeta</taxon>
    </lineage>
</organism>
<evidence type="ECO:0000313" key="5">
    <source>
        <dbReference type="Proteomes" id="UP000002318"/>
    </source>
</evidence>
<keyword evidence="1" id="KW-0472">Membrane</keyword>
<dbReference type="InterPro" id="IPR003660">
    <property type="entry name" value="HAMP_dom"/>
</dbReference>
<dbReference type="STRING" id="573413.Spirs_3276"/>
<dbReference type="PANTHER" id="PTHR43155:SF2">
    <property type="entry name" value="CYCLIC DI-GMP PHOSPHODIESTERASE PA4108"/>
    <property type="match status" value="1"/>
</dbReference>
<dbReference type="RefSeq" id="WP_013255833.1">
    <property type="nucleotide sequence ID" value="NC_014364.1"/>
</dbReference>
<keyword evidence="1" id="KW-1133">Transmembrane helix</keyword>
<dbReference type="Pfam" id="PF01590">
    <property type="entry name" value="GAF"/>
    <property type="match status" value="1"/>
</dbReference>
<dbReference type="HOGENOM" id="CLU_010403_1_0_12"/>
<feature type="domain" description="HAMP" evidence="2">
    <location>
        <begin position="368"/>
        <end position="421"/>
    </location>
</feature>
<evidence type="ECO:0000256" key="1">
    <source>
        <dbReference type="SAM" id="Phobius"/>
    </source>
</evidence>